<protein>
    <submittedName>
        <fullName evidence="1">Uncharacterized protein</fullName>
    </submittedName>
</protein>
<dbReference type="EMBL" id="MN738830">
    <property type="protein sequence ID" value="QHT38448.1"/>
    <property type="molecule type" value="Genomic_DNA"/>
</dbReference>
<organism evidence="1">
    <name type="scientific">viral metagenome</name>
    <dbReference type="NCBI Taxonomy" id="1070528"/>
    <lineage>
        <taxon>unclassified sequences</taxon>
        <taxon>metagenomes</taxon>
        <taxon>organismal metagenomes</taxon>
    </lineage>
</organism>
<evidence type="ECO:0000313" key="1">
    <source>
        <dbReference type="EMBL" id="QHT38448.1"/>
    </source>
</evidence>
<sequence>MGNLCVKLCKCCCPILEDIEQTLSITHEPAGVVQESHESVYDRTKNELN</sequence>
<reference evidence="1" key="1">
    <citation type="journal article" date="2020" name="Nature">
        <title>Giant virus diversity and host interactions through global metagenomics.</title>
        <authorList>
            <person name="Schulz F."/>
            <person name="Roux S."/>
            <person name="Paez-Espino D."/>
            <person name="Jungbluth S."/>
            <person name="Walsh D.A."/>
            <person name="Denef V.J."/>
            <person name="McMahon K.D."/>
            <person name="Konstantinidis K.T."/>
            <person name="Eloe-Fadrosh E.A."/>
            <person name="Kyrpides N.C."/>
            <person name="Woyke T."/>
        </authorList>
    </citation>
    <scope>NUCLEOTIDE SEQUENCE</scope>
    <source>
        <strain evidence="1">GVMAG-S-ERX556101-89</strain>
    </source>
</reference>
<name>A0A6C0F9U5_9ZZZZ</name>
<proteinExistence type="predicted"/>
<dbReference type="AlphaFoldDB" id="A0A6C0F9U5"/>
<accession>A0A6C0F9U5</accession>